<dbReference type="Proteomes" id="UP000236161">
    <property type="component" value="Unassembled WGS sequence"/>
</dbReference>
<dbReference type="OrthoDB" id="414945at2759"/>
<reference evidence="1 2" key="1">
    <citation type="journal article" date="2017" name="Nature">
        <title>The Apostasia genome and the evolution of orchids.</title>
        <authorList>
            <person name="Zhang G.Q."/>
            <person name="Liu K.W."/>
            <person name="Li Z."/>
            <person name="Lohaus R."/>
            <person name="Hsiao Y.Y."/>
            <person name="Niu S.C."/>
            <person name="Wang J.Y."/>
            <person name="Lin Y.C."/>
            <person name="Xu Q."/>
            <person name="Chen L.J."/>
            <person name="Yoshida K."/>
            <person name="Fujiwara S."/>
            <person name="Wang Z.W."/>
            <person name="Zhang Y.Q."/>
            <person name="Mitsuda N."/>
            <person name="Wang M."/>
            <person name="Liu G.H."/>
            <person name="Pecoraro L."/>
            <person name="Huang H.X."/>
            <person name="Xiao X.J."/>
            <person name="Lin M."/>
            <person name="Wu X.Y."/>
            <person name="Wu W.L."/>
            <person name="Chen Y.Y."/>
            <person name="Chang S.B."/>
            <person name="Sakamoto S."/>
            <person name="Ohme-Takagi M."/>
            <person name="Yagi M."/>
            <person name="Zeng S.J."/>
            <person name="Shen C.Y."/>
            <person name="Yeh C.M."/>
            <person name="Luo Y.B."/>
            <person name="Tsai W.C."/>
            <person name="Van de Peer Y."/>
            <person name="Liu Z.J."/>
        </authorList>
    </citation>
    <scope>NUCLEOTIDE SEQUENCE [LARGE SCALE GENOMIC DNA]</scope>
    <source>
        <strain evidence="2">cv. Shenzhen</strain>
        <tissue evidence="1">Stem</tissue>
    </source>
</reference>
<protein>
    <submittedName>
        <fullName evidence="1">Retrovirus-related Pol polyprotein from transposon TNT 1-94</fullName>
    </submittedName>
</protein>
<keyword evidence="2" id="KW-1185">Reference proteome</keyword>
<dbReference type="AlphaFoldDB" id="A0A2I0BAW6"/>
<evidence type="ECO:0000313" key="1">
    <source>
        <dbReference type="EMBL" id="PKA64930.1"/>
    </source>
</evidence>
<organism evidence="1 2">
    <name type="scientific">Apostasia shenzhenica</name>
    <dbReference type="NCBI Taxonomy" id="1088818"/>
    <lineage>
        <taxon>Eukaryota</taxon>
        <taxon>Viridiplantae</taxon>
        <taxon>Streptophyta</taxon>
        <taxon>Embryophyta</taxon>
        <taxon>Tracheophyta</taxon>
        <taxon>Spermatophyta</taxon>
        <taxon>Magnoliopsida</taxon>
        <taxon>Liliopsida</taxon>
        <taxon>Asparagales</taxon>
        <taxon>Orchidaceae</taxon>
        <taxon>Apostasioideae</taxon>
        <taxon>Apostasia</taxon>
    </lineage>
</organism>
<name>A0A2I0BAW6_9ASPA</name>
<evidence type="ECO:0000313" key="2">
    <source>
        <dbReference type="Proteomes" id="UP000236161"/>
    </source>
</evidence>
<dbReference type="EMBL" id="KZ451899">
    <property type="protein sequence ID" value="PKA64930.1"/>
    <property type="molecule type" value="Genomic_DNA"/>
</dbReference>
<dbReference type="STRING" id="1088818.A0A2I0BAW6"/>
<proteinExistence type="predicted"/>
<dbReference type="PANTHER" id="PTHR11439">
    <property type="entry name" value="GAG-POL-RELATED RETROTRANSPOSON"/>
    <property type="match status" value="1"/>
</dbReference>
<gene>
    <name evidence="1" type="ORF">AXF42_Ash011532</name>
</gene>
<sequence length="83" mass="9619">MYTMICTRPVLSHVVSVVSKYMANSGKEHWNALKWILHYFKGTSDCDLLFEKCSNSDLLAGYIDSDYASYLDKRRSTTRFILL</sequence>
<accession>A0A2I0BAW6</accession>